<evidence type="ECO:0000256" key="1">
    <source>
        <dbReference type="SAM" id="SignalP"/>
    </source>
</evidence>
<sequence length="158" mass="17025">MKLFLPALAATFLSACASAPQAPRHVDHAGPDRVCIEVSNWPNMVRVFTTGEAHLWLKQIDGLASPSESRACVAPGQHTIEVLAHNRYAYASAQIEVDAKSGQPLRIVANREASGFVFRVLDAGADPPSELVRVDRPVERTATPSPVYLPVTPPPARP</sequence>
<evidence type="ECO:0000313" key="2">
    <source>
        <dbReference type="EMBL" id="GAP35096.1"/>
    </source>
</evidence>
<dbReference type="Proteomes" id="UP000037660">
    <property type="component" value="Unassembled WGS sequence"/>
</dbReference>
<name>A0A0K8NXJ0_PISS1</name>
<evidence type="ECO:0008006" key="4">
    <source>
        <dbReference type="Google" id="ProtNLM"/>
    </source>
</evidence>
<evidence type="ECO:0000313" key="3">
    <source>
        <dbReference type="Proteomes" id="UP000037660"/>
    </source>
</evidence>
<dbReference type="AlphaFoldDB" id="A0A0K8NXJ0"/>
<keyword evidence="1" id="KW-0732">Signal</keyword>
<feature type="chain" id="PRO_5005513449" description="Lipoprotein" evidence="1">
    <location>
        <begin position="18"/>
        <end position="158"/>
    </location>
</feature>
<dbReference type="PROSITE" id="PS51257">
    <property type="entry name" value="PROKAR_LIPOPROTEIN"/>
    <property type="match status" value="1"/>
</dbReference>
<dbReference type="EMBL" id="BBYR01000013">
    <property type="protein sequence ID" value="GAP35096.1"/>
    <property type="molecule type" value="Genomic_DNA"/>
</dbReference>
<feature type="signal peptide" evidence="1">
    <location>
        <begin position="1"/>
        <end position="17"/>
    </location>
</feature>
<comment type="caution">
    <text evidence="2">The sequence shown here is derived from an EMBL/GenBank/DDBJ whole genome shotgun (WGS) entry which is preliminary data.</text>
</comment>
<organism evidence="2 3">
    <name type="scientific">Piscinibacter sakaiensis</name>
    <name type="common">Ideonella sakaiensis</name>
    <dbReference type="NCBI Taxonomy" id="1547922"/>
    <lineage>
        <taxon>Bacteria</taxon>
        <taxon>Pseudomonadati</taxon>
        <taxon>Pseudomonadota</taxon>
        <taxon>Betaproteobacteria</taxon>
        <taxon>Burkholderiales</taxon>
        <taxon>Sphaerotilaceae</taxon>
        <taxon>Piscinibacter</taxon>
    </lineage>
</organism>
<proteinExistence type="predicted"/>
<gene>
    <name evidence="2" type="ORF">ISF6_0661</name>
</gene>
<accession>A0A0K8NXJ0</accession>
<keyword evidence="3" id="KW-1185">Reference proteome</keyword>
<dbReference type="STRING" id="1547922.ISF6_0661"/>
<dbReference type="RefSeq" id="WP_054019172.1">
    <property type="nucleotide sequence ID" value="NZ_BBYR01000013.1"/>
</dbReference>
<reference evidence="2 3" key="2">
    <citation type="journal article" date="2016" name="Science">
        <title>A bacterium that degrades and assimilates poly(ethylene terephthalate).</title>
        <authorList>
            <person name="Yoshida S."/>
            <person name="Hiraga K."/>
            <person name="Takehana T."/>
            <person name="Taniguchi I."/>
            <person name="Yamaji H."/>
            <person name="Maeda Y."/>
            <person name="Toyohara K."/>
            <person name="Miyamoto K."/>
            <person name="Kimura Y."/>
            <person name="Oda K."/>
        </authorList>
    </citation>
    <scope>NUCLEOTIDE SEQUENCE [LARGE SCALE GENOMIC DNA]</scope>
    <source>
        <strain evidence="3">NBRC 110686 / TISTR 2288 / 201-F6</strain>
    </source>
</reference>
<protein>
    <recommendedName>
        <fullName evidence="4">Lipoprotein</fullName>
    </recommendedName>
</protein>
<reference evidence="3" key="1">
    <citation type="submission" date="2015-07" db="EMBL/GenBank/DDBJ databases">
        <title>Discovery of a poly(ethylene terephthalate assimilation.</title>
        <authorList>
            <person name="Yoshida S."/>
            <person name="Hiraga K."/>
            <person name="Takehana T."/>
            <person name="Taniguchi I."/>
            <person name="Yamaji H."/>
            <person name="Maeda Y."/>
            <person name="Toyohara K."/>
            <person name="Miyamoto K."/>
            <person name="Kimura Y."/>
            <person name="Oda K."/>
        </authorList>
    </citation>
    <scope>NUCLEOTIDE SEQUENCE [LARGE SCALE GENOMIC DNA]</scope>
    <source>
        <strain evidence="3">NBRC 110686 / TISTR 2288 / 201-F6</strain>
    </source>
</reference>